<reference evidence="2" key="1">
    <citation type="submission" date="2020-10" db="EMBL/GenBank/DDBJ databases">
        <title>Sequencing the genomes of 1000 actinobacteria strains.</title>
        <authorList>
            <person name="Klenk H.-P."/>
        </authorList>
    </citation>
    <scope>NUCLEOTIDE SEQUENCE</scope>
    <source>
        <strain evidence="2">DSM 45354</strain>
    </source>
</reference>
<evidence type="ECO:0000313" key="2">
    <source>
        <dbReference type="EMBL" id="MBE1608497.1"/>
    </source>
</evidence>
<accession>A0A927MYE7</accession>
<gene>
    <name evidence="2" type="ORF">HEB94_005345</name>
</gene>
<dbReference type="AlphaFoldDB" id="A0A927MYE7"/>
<dbReference type="EMBL" id="JADBEM010000001">
    <property type="protein sequence ID" value="MBE1608497.1"/>
    <property type="molecule type" value="Genomic_DNA"/>
</dbReference>
<comment type="caution">
    <text evidence="2">The sequence shown here is derived from an EMBL/GenBank/DDBJ whole genome shotgun (WGS) entry which is preliminary data.</text>
</comment>
<name>A0A927MYE7_9ACTN</name>
<sequence length="58" mass="6550">MAREWNGELAAVDLSTRRGRGPEPPVTTDGYLHLPDRPGFGEELVRRSREGVPLRLEH</sequence>
<evidence type="ECO:0000313" key="3">
    <source>
        <dbReference type="Proteomes" id="UP000638648"/>
    </source>
</evidence>
<feature type="region of interest" description="Disordered" evidence="1">
    <location>
        <begin position="1"/>
        <end position="37"/>
    </location>
</feature>
<protein>
    <submittedName>
        <fullName evidence="2">L-alanine-DL-glutamate epimerase-like enolase superfamily enzyme</fullName>
    </submittedName>
</protein>
<dbReference type="Proteomes" id="UP000638648">
    <property type="component" value="Unassembled WGS sequence"/>
</dbReference>
<keyword evidence="3" id="KW-1185">Reference proteome</keyword>
<proteinExistence type="predicted"/>
<organism evidence="2 3">
    <name type="scientific">Actinopolymorpha pittospori</name>
    <dbReference type="NCBI Taxonomy" id="648752"/>
    <lineage>
        <taxon>Bacteria</taxon>
        <taxon>Bacillati</taxon>
        <taxon>Actinomycetota</taxon>
        <taxon>Actinomycetes</taxon>
        <taxon>Propionibacteriales</taxon>
        <taxon>Actinopolymorphaceae</taxon>
        <taxon>Actinopolymorpha</taxon>
    </lineage>
</organism>
<evidence type="ECO:0000256" key="1">
    <source>
        <dbReference type="SAM" id="MobiDB-lite"/>
    </source>
</evidence>